<dbReference type="Proteomes" id="UP000184226">
    <property type="component" value="Unassembled WGS sequence"/>
</dbReference>
<gene>
    <name evidence="9" type="primary">panD</name>
    <name evidence="10" type="ORF">SAMN04488135_103138</name>
</gene>
<feature type="active site" description="Schiff-base intermediate with substrate; via pyruvic acid" evidence="9">
    <location>
        <position position="41"/>
    </location>
</feature>
<comment type="PTM">
    <text evidence="9">Is synthesized initially as an inactive proenzyme, which is activated by self-cleavage at a specific serine bond to produce a beta-subunit with a hydroxyl group at its C-terminus and an alpha-subunit with a pyruvoyl group at its N-terminus.</text>
</comment>
<organism evidence="10 11">
    <name type="scientific">Pollutimonas bauzanensis</name>
    <dbReference type="NCBI Taxonomy" id="658167"/>
    <lineage>
        <taxon>Bacteria</taxon>
        <taxon>Pseudomonadati</taxon>
        <taxon>Pseudomonadota</taxon>
        <taxon>Betaproteobacteria</taxon>
        <taxon>Burkholderiales</taxon>
        <taxon>Alcaligenaceae</taxon>
        <taxon>Pollutimonas</taxon>
    </lineage>
</organism>
<dbReference type="EC" id="4.1.1.11" evidence="9"/>
<keyword evidence="4 9" id="KW-0068">Autocatalytic cleavage</keyword>
<dbReference type="GO" id="GO:0015940">
    <property type="term" value="P:pantothenate biosynthetic process"/>
    <property type="evidence" value="ECO:0007669"/>
    <property type="project" value="UniProtKB-UniRule"/>
</dbReference>
<dbReference type="NCBIfam" id="TIGR00223">
    <property type="entry name" value="panD"/>
    <property type="match status" value="1"/>
</dbReference>
<keyword evidence="2 9" id="KW-0566">Pantothenate biosynthesis</keyword>
<comment type="catalytic activity">
    <reaction evidence="9">
        <text>L-aspartate + H(+) = beta-alanine + CO2</text>
        <dbReference type="Rhea" id="RHEA:19497"/>
        <dbReference type="ChEBI" id="CHEBI:15378"/>
        <dbReference type="ChEBI" id="CHEBI:16526"/>
        <dbReference type="ChEBI" id="CHEBI:29991"/>
        <dbReference type="ChEBI" id="CHEBI:57966"/>
        <dbReference type="EC" id="4.1.1.11"/>
    </reaction>
</comment>
<comment type="function">
    <text evidence="9">Catalyzes the pyruvoyl-dependent decarboxylation of aspartate to produce beta-alanine.</text>
</comment>
<dbReference type="CDD" id="cd06919">
    <property type="entry name" value="Asp_decarbox"/>
    <property type="match status" value="1"/>
</dbReference>
<evidence type="ECO:0000256" key="4">
    <source>
        <dbReference type="ARBA" id="ARBA00022813"/>
    </source>
</evidence>
<evidence type="ECO:0000256" key="7">
    <source>
        <dbReference type="ARBA" id="ARBA00023270"/>
    </source>
</evidence>
<keyword evidence="5 9" id="KW-0865">Zymogen</keyword>
<feature type="binding site" evidence="9">
    <location>
        <begin position="89"/>
        <end position="91"/>
    </location>
    <ligand>
        <name>substrate</name>
    </ligand>
</feature>
<dbReference type="PANTHER" id="PTHR21012">
    <property type="entry name" value="ASPARTATE 1-DECARBOXYLASE"/>
    <property type="match status" value="1"/>
</dbReference>
<dbReference type="Gene3D" id="2.40.40.20">
    <property type="match status" value="1"/>
</dbReference>
<evidence type="ECO:0000313" key="10">
    <source>
        <dbReference type="EMBL" id="SHH40377.1"/>
    </source>
</evidence>
<comment type="subunit">
    <text evidence="9">Heterooctamer of four alpha and four beta subunits.</text>
</comment>
<dbReference type="PANTHER" id="PTHR21012:SF0">
    <property type="entry name" value="ASPARTATE 1-DECARBOXYLASE"/>
    <property type="match status" value="1"/>
</dbReference>
<feature type="modified residue" description="Pyruvic acid (Ser)" evidence="9">
    <location>
        <position position="41"/>
    </location>
</feature>
<name>A0A1M5SPQ3_9BURK</name>
<protein>
    <recommendedName>
        <fullName evidence="9">Aspartate 1-decarboxylase</fullName>
        <ecNumber evidence="9">4.1.1.11</ecNumber>
    </recommendedName>
    <alternativeName>
        <fullName evidence="9">Aspartate alpha-decarboxylase</fullName>
    </alternativeName>
    <component>
        <recommendedName>
            <fullName evidence="9">Aspartate 1-decarboxylase beta chain</fullName>
        </recommendedName>
    </component>
    <component>
        <recommendedName>
            <fullName evidence="9">Aspartate 1-decarboxylase alpha chain</fullName>
        </recommendedName>
    </component>
</protein>
<keyword evidence="1 9" id="KW-0963">Cytoplasm</keyword>
<dbReference type="GO" id="GO:0004068">
    <property type="term" value="F:aspartate 1-decarboxylase activity"/>
    <property type="evidence" value="ECO:0007669"/>
    <property type="project" value="UniProtKB-UniRule"/>
</dbReference>
<evidence type="ECO:0000256" key="5">
    <source>
        <dbReference type="ARBA" id="ARBA00023145"/>
    </source>
</evidence>
<dbReference type="InterPro" id="IPR009010">
    <property type="entry name" value="Asp_de-COase-like_dom_sf"/>
</dbReference>
<keyword evidence="11" id="KW-1185">Reference proteome</keyword>
<feature type="chain" id="PRO_5013994522" description="Aspartate 1-decarboxylase alpha chain" evidence="9">
    <location>
        <begin position="41"/>
        <end position="154"/>
    </location>
</feature>
<comment type="subcellular location">
    <subcellularLocation>
        <location evidence="9">Cytoplasm</location>
    </subcellularLocation>
</comment>
<accession>A0A1M5SPQ3</accession>
<keyword evidence="8 9" id="KW-0670">Pyruvate</keyword>
<comment type="cofactor">
    <cofactor evidence="9">
        <name>pyruvate</name>
        <dbReference type="ChEBI" id="CHEBI:15361"/>
    </cofactor>
    <text evidence="9">Binds 1 pyruvoyl group covalently per subunit.</text>
</comment>
<keyword evidence="6 9" id="KW-0456">Lyase</keyword>
<dbReference type="SUPFAM" id="SSF50692">
    <property type="entry name" value="ADC-like"/>
    <property type="match status" value="1"/>
</dbReference>
<comment type="similarity">
    <text evidence="9">Belongs to the PanD family.</text>
</comment>
<keyword evidence="3 9" id="KW-0210">Decarboxylase</keyword>
<sequence length="154" mass="17425">MAGHFPKWLAIFQKRMNVRKVVRGKLHGIRVTGADLDYHGSITLDPDHCEAAGILPMEFVDIWNKNSGARISTYVIYGERGSRCCILNGAAARTCQRGDEVIICNSVYVTEKEIEEIKPSILTFNADNSINERLAYSVSRDEQDRLTFEILKFD</sequence>
<dbReference type="EMBL" id="FQXE01000003">
    <property type="protein sequence ID" value="SHH40377.1"/>
    <property type="molecule type" value="Genomic_DNA"/>
</dbReference>
<dbReference type="UniPathway" id="UPA00028">
    <property type="reaction ID" value="UER00002"/>
</dbReference>
<feature type="active site" description="Proton donor" evidence="9">
    <location>
        <position position="74"/>
    </location>
</feature>
<dbReference type="AlphaFoldDB" id="A0A1M5SPQ3"/>
<dbReference type="GO" id="GO:0006523">
    <property type="term" value="P:alanine biosynthetic process"/>
    <property type="evidence" value="ECO:0007669"/>
    <property type="project" value="InterPro"/>
</dbReference>
<evidence type="ECO:0000256" key="1">
    <source>
        <dbReference type="ARBA" id="ARBA00022490"/>
    </source>
</evidence>
<dbReference type="Pfam" id="PF02261">
    <property type="entry name" value="Asp_decarbox"/>
    <property type="match status" value="1"/>
</dbReference>
<feature type="binding site" evidence="9">
    <location>
        <position position="73"/>
    </location>
    <ligand>
        <name>substrate</name>
    </ligand>
</feature>
<comment type="pathway">
    <text evidence="9">Cofactor biosynthesis; (R)-pantothenate biosynthesis; beta-alanine from L-aspartate: step 1/1.</text>
</comment>
<keyword evidence="7 9" id="KW-0704">Schiff base</keyword>
<feature type="chain" id="PRO_5013994523" description="Aspartate 1-decarboxylase beta chain" evidence="9">
    <location>
        <begin position="1"/>
        <end position="40"/>
    </location>
</feature>
<dbReference type="GO" id="GO:0005829">
    <property type="term" value="C:cytosol"/>
    <property type="evidence" value="ECO:0007669"/>
    <property type="project" value="TreeGrafter"/>
</dbReference>
<evidence type="ECO:0000256" key="6">
    <source>
        <dbReference type="ARBA" id="ARBA00023239"/>
    </source>
</evidence>
<evidence type="ECO:0000256" key="2">
    <source>
        <dbReference type="ARBA" id="ARBA00022655"/>
    </source>
</evidence>
<proteinExistence type="inferred from homology"/>
<evidence type="ECO:0000256" key="8">
    <source>
        <dbReference type="ARBA" id="ARBA00023317"/>
    </source>
</evidence>
<evidence type="ECO:0000256" key="3">
    <source>
        <dbReference type="ARBA" id="ARBA00022793"/>
    </source>
</evidence>
<reference evidence="10 11" key="1">
    <citation type="submission" date="2016-11" db="EMBL/GenBank/DDBJ databases">
        <authorList>
            <person name="Jaros S."/>
            <person name="Januszkiewicz K."/>
            <person name="Wedrychowicz H."/>
        </authorList>
    </citation>
    <scope>NUCLEOTIDE SEQUENCE [LARGE SCALE GENOMIC DNA]</scope>
    <source>
        <strain evidence="10 11">CGMCC 1.10190</strain>
    </source>
</reference>
<evidence type="ECO:0000313" key="11">
    <source>
        <dbReference type="Proteomes" id="UP000184226"/>
    </source>
</evidence>
<evidence type="ECO:0000256" key="9">
    <source>
        <dbReference type="HAMAP-Rule" id="MF_00446"/>
    </source>
</evidence>
<dbReference type="InterPro" id="IPR003190">
    <property type="entry name" value="Asp_decarbox"/>
</dbReference>
<dbReference type="STRING" id="658167.SAMN04488135_103138"/>
<dbReference type="HAMAP" id="MF_00446">
    <property type="entry name" value="PanD"/>
    <property type="match status" value="1"/>
</dbReference>